<comment type="caution">
    <text evidence="1">The sequence shown here is derived from an EMBL/GenBank/DDBJ whole genome shotgun (WGS) entry which is preliminary data.</text>
</comment>
<evidence type="ECO:0000313" key="1">
    <source>
        <dbReference type="EMBL" id="OIP95567.1"/>
    </source>
</evidence>
<name>A0A1J5IQX0_9BACT</name>
<gene>
    <name evidence="1" type="ORF">AUK40_05950</name>
</gene>
<dbReference type="STRING" id="1817892.AUK40_05950"/>
<dbReference type="Proteomes" id="UP000183245">
    <property type="component" value="Unassembled WGS sequence"/>
</dbReference>
<organism evidence="1 2">
    <name type="scientific">Candidatus Wirthbacteria bacterium CG2_30_54_11</name>
    <dbReference type="NCBI Taxonomy" id="1817892"/>
    <lineage>
        <taxon>Bacteria</taxon>
        <taxon>Candidatus Wirthbacteria</taxon>
    </lineage>
</organism>
<evidence type="ECO:0008006" key="3">
    <source>
        <dbReference type="Google" id="ProtNLM"/>
    </source>
</evidence>
<protein>
    <recommendedName>
        <fullName evidence="3">ATP-grasp domain-containing protein</fullName>
    </recommendedName>
</protein>
<dbReference type="EMBL" id="MNZT01000108">
    <property type="protein sequence ID" value="OIP95567.1"/>
    <property type="molecule type" value="Genomic_DNA"/>
</dbReference>
<dbReference type="AlphaFoldDB" id="A0A1J5IQX0"/>
<reference evidence="1 2" key="1">
    <citation type="journal article" date="2016" name="Environ. Microbiol.">
        <title>Genomic resolution of a cold subsurface aquifer community provides metabolic insights for novel microbes adapted to high CO concentrations.</title>
        <authorList>
            <person name="Probst A.J."/>
            <person name="Castelle C.J."/>
            <person name="Singh A."/>
            <person name="Brown C.T."/>
            <person name="Anantharaman K."/>
            <person name="Sharon I."/>
            <person name="Hug L.A."/>
            <person name="Burstein D."/>
            <person name="Emerson J.B."/>
            <person name="Thomas B.C."/>
            <person name="Banfield J.F."/>
        </authorList>
    </citation>
    <scope>NUCLEOTIDE SEQUENCE [LARGE SCALE GENOMIC DNA]</scope>
    <source>
        <strain evidence="1">CG2_30_54_11</strain>
    </source>
</reference>
<accession>A0A1J5IQX0</accession>
<sequence length="301" mass="33937">MGNRIVFIGNCDAQGNTKPTGSYATKVRFRGFRWVNYVDHPEDIVLIHEPFSFPPAYRSYRVQVFGFCPTILSPTTNPDPLDLALAISLDQPLLTRIKNQIRQYDQHRFSLVAAVNTAEVFAIGKYLGLPVEGPSQEQLETDVMADLNSKIWFVEQFEKMGFATPHGHVAQGKQDIMQKAHEIFKTCGQVMIRKPSEASEKGNIPLIGLTVEEIDERIDSLDATWFDRPLLVEPFLNLTDSPCTLGIIHPDGSKELLHTGTQLFAKTAYCWISPPDHTQEVIQEMEKNSCFIWISSPSEVQ</sequence>
<evidence type="ECO:0000313" key="2">
    <source>
        <dbReference type="Proteomes" id="UP000183245"/>
    </source>
</evidence>
<proteinExistence type="predicted"/>